<comment type="caution">
    <text evidence="3">The sequence shown here is derived from an EMBL/GenBank/DDBJ whole genome shotgun (WGS) entry which is preliminary data.</text>
</comment>
<dbReference type="OrthoDB" id="128573at2"/>
<dbReference type="GO" id="GO:0016799">
    <property type="term" value="F:hydrolase activity, hydrolyzing N-glycosyl compounds"/>
    <property type="evidence" value="ECO:0007669"/>
    <property type="project" value="InterPro"/>
</dbReference>
<dbReference type="SUPFAM" id="SSF53590">
    <property type="entry name" value="Nucleoside hydrolase"/>
    <property type="match status" value="1"/>
</dbReference>
<keyword evidence="3" id="KW-0378">Hydrolase</keyword>
<dbReference type="AlphaFoldDB" id="A0A399D189"/>
<dbReference type="CDD" id="cd02652">
    <property type="entry name" value="nuc_hydro_2"/>
    <property type="match status" value="1"/>
</dbReference>
<evidence type="ECO:0000256" key="1">
    <source>
        <dbReference type="SAM" id="SignalP"/>
    </source>
</evidence>
<organism evidence="3 4">
    <name type="scientific">Mariniphaga sediminis</name>
    <dbReference type="NCBI Taxonomy" id="1628158"/>
    <lineage>
        <taxon>Bacteria</taxon>
        <taxon>Pseudomonadati</taxon>
        <taxon>Bacteroidota</taxon>
        <taxon>Bacteroidia</taxon>
        <taxon>Marinilabiliales</taxon>
        <taxon>Prolixibacteraceae</taxon>
        <taxon>Mariniphaga</taxon>
    </lineage>
</organism>
<proteinExistence type="predicted"/>
<keyword evidence="1" id="KW-0732">Signal</keyword>
<sequence length="348" mass="39484">MNRYTIFILVVIMAACNSPARKAQPSNNEKHEKQPIQVIFDTDLGNDIDDVLALQMLLNYHKQGKINLLGISLSKANPFAIEYVDGYCNFNNIPDIPLGYVYDGVNPEDGSYLRQTLETSVDGQNILMPRRSIKDSIPKGYILMRELLSSQKDSSVIIVAVGPETNLERLLHSEPDQFSNLAGIELVKKKVKFLSVMGGLYGNEFDFPEWNIVQDLPAAQTVFEKWPTKIIASGWEVGNKLLYPHQSILNDFNNSSRHPLCVSYKLYGEMPYDRQTWDLTSVLYAVEPHKNYFRISSNGTITIDDEGHSKFVPAKEGMHRYLKVDESNIEYTLNALIQTVTGKREENQ</sequence>
<dbReference type="Gene3D" id="3.90.245.10">
    <property type="entry name" value="Ribonucleoside hydrolase-like"/>
    <property type="match status" value="1"/>
</dbReference>
<accession>A0A399D189</accession>
<dbReference type="InterPro" id="IPR036452">
    <property type="entry name" value="Ribo_hydro-like"/>
</dbReference>
<dbReference type="PROSITE" id="PS51257">
    <property type="entry name" value="PROKAR_LIPOPROTEIN"/>
    <property type="match status" value="1"/>
</dbReference>
<gene>
    <name evidence="3" type="ORF">D1164_11495</name>
</gene>
<dbReference type="InterPro" id="IPR001910">
    <property type="entry name" value="Inosine/uridine_hydrolase_dom"/>
</dbReference>
<dbReference type="PANTHER" id="PTHR43264:SF1">
    <property type="entry name" value="INOSINE_URIDINE-PREFERRING NUCLEOSIDE HYDROLASE DOMAIN-CONTAINING PROTEIN"/>
    <property type="match status" value="1"/>
</dbReference>
<feature type="chain" id="PRO_5017189064" evidence="1">
    <location>
        <begin position="24"/>
        <end position="348"/>
    </location>
</feature>
<feature type="signal peptide" evidence="1">
    <location>
        <begin position="1"/>
        <end position="23"/>
    </location>
</feature>
<feature type="domain" description="Inosine/uridine-preferring nucleoside hydrolase" evidence="2">
    <location>
        <begin position="38"/>
        <end position="293"/>
    </location>
</feature>
<dbReference type="PANTHER" id="PTHR43264">
    <property type="match status" value="1"/>
</dbReference>
<name>A0A399D189_9BACT</name>
<evidence type="ECO:0000259" key="2">
    <source>
        <dbReference type="Pfam" id="PF01156"/>
    </source>
</evidence>
<evidence type="ECO:0000313" key="4">
    <source>
        <dbReference type="Proteomes" id="UP000266441"/>
    </source>
</evidence>
<reference evidence="3 4" key="1">
    <citation type="journal article" date="2015" name="Int. J. Syst. Evol. Microbiol.">
        <title>Mariniphaga sediminis sp. nov., isolated from coastal sediment.</title>
        <authorList>
            <person name="Wang F.Q."/>
            <person name="Shen Q.Y."/>
            <person name="Chen G.J."/>
            <person name="Du Z.J."/>
        </authorList>
    </citation>
    <scope>NUCLEOTIDE SEQUENCE [LARGE SCALE GENOMIC DNA]</scope>
    <source>
        <strain evidence="3 4">SY21</strain>
    </source>
</reference>
<keyword evidence="4" id="KW-1185">Reference proteome</keyword>
<evidence type="ECO:0000313" key="3">
    <source>
        <dbReference type="EMBL" id="RIH65203.1"/>
    </source>
</evidence>
<dbReference type="EMBL" id="QWET01000007">
    <property type="protein sequence ID" value="RIH65203.1"/>
    <property type="molecule type" value="Genomic_DNA"/>
</dbReference>
<dbReference type="RefSeq" id="WP_119350125.1">
    <property type="nucleotide sequence ID" value="NZ_QWET01000007.1"/>
</dbReference>
<protein>
    <submittedName>
        <fullName evidence="3">Nucleoside hydrolase</fullName>
    </submittedName>
</protein>
<dbReference type="Proteomes" id="UP000266441">
    <property type="component" value="Unassembled WGS sequence"/>
</dbReference>
<dbReference type="Pfam" id="PF01156">
    <property type="entry name" value="IU_nuc_hydro"/>
    <property type="match status" value="1"/>
</dbReference>